<protein>
    <submittedName>
        <fullName evidence="1">Uncharacterized protein</fullName>
    </submittedName>
</protein>
<dbReference type="EMBL" id="CP165625">
    <property type="protein sequence ID" value="XDU96873.1"/>
    <property type="molecule type" value="Genomic_DNA"/>
</dbReference>
<organism evidence="1">
    <name type="scientific">Flavobacterium sp. WC2409</name>
    <dbReference type="NCBI Taxonomy" id="3234139"/>
    <lineage>
        <taxon>Bacteria</taxon>
        <taxon>Pseudomonadati</taxon>
        <taxon>Bacteroidota</taxon>
        <taxon>Flavobacteriia</taxon>
        <taxon>Flavobacteriales</taxon>
        <taxon>Flavobacteriaceae</taxon>
        <taxon>Flavobacterium</taxon>
    </lineage>
</organism>
<dbReference type="RefSeq" id="WP_369753901.1">
    <property type="nucleotide sequence ID" value="NZ_CP165625.1"/>
</dbReference>
<accession>A0AB39W4R1</accession>
<proteinExistence type="predicted"/>
<name>A0AB39W4R1_9FLAO</name>
<reference evidence="1" key="1">
    <citation type="submission" date="2024-07" db="EMBL/GenBank/DDBJ databases">
        <authorList>
            <person name="Biller S.J."/>
        </authorList>
    </citation>
    <scope>NUCLEOTIDE SEQUENCE</scope>
    <source>
        <strain evidence="1">WC2409</strain>
    </source>
</reference>
<sequence>MENKIRHVPRHIELTAVFERDFKDKRIRVIESRDLKKPLDLQSNINRDKVICFA</sequence>
<evidence type="ECO:0000313" key="1">
    <source>
        <dbReference type="EMBL" id="XDU96873.1"/>
    </source>
</evidence>
<dbReference type="AlphaFoldDB" id="A0AB39W4R1"/>
<gene>
    <name evidence="1" type="ORF">AB3G34_07095</name>
</gene>